<dbReference type="RefSeq" id="WP_075062109.1">
    <property type="nucleotide sequence ID" value="NZ_LGCL01000016.1"/>
</dbReference>
<dbReference type="InterPro" id="IPR027417">
    <property type="entry name" value="P-loop_NTPase"/>
</dbReference>
<evidence type="ECO:0000259" key="4">
    <source>
        <dbReference type="PROSITE" id="PS51379"/>
    </source>
</evidence>
<feature type="domain" description="4Fe-4S ferredoxin-type" evidence="4">
    <location>
        <begin position="60"/>
        <end position="84"/>
    </location>
</feature>
<dbReference type="Pfam" id="PF01656">
    <property type="entry name" value="CbiA"/>
    <property type="match status" value="1"/>
</dbReference>
<organism evidence="5 6">
    <name type="scientific">Ornatilinea apprima</name>
    <dbReference type="NCBI Taxonomy" id="1134406"/>
    <lineage>
        <taxon>Bacteria</taxon>
        <taxon>Bacillati</taxon>
        <taxon>Chloroflexota</taxon>
        <taxon>Anaerolineae</taxon>
        <taxon>Anaerolineales</taxon>
        <taxon>Anaerolineaceae</taxon>
        <taxon>Ornatilinea</taxon>
    </lineage>
</organism>
<gene>
    <name evidence="5" type="ORF">ADN00_06280</name>
</gene>
<name>A0A0P6Y0J3_9CHLR</name>
<dbReference type="GO" id="GO:0051536">
    <property type="term" value="F:iron-sulfur cluster binding"/>
    <property type="evidence" value="ECO:0007669"/>
    <property type="project" value="UniProtKB-KW"/>
</dbReference>
<feature type="domain" description="4Fe-4S ferredoxin-type" evidence="4">
    <location>
        <begin position="89"/>
        <end position="118"/>
    </location>
</feature>
<dbReference type="CDD" id="cd03110">
    <property type="entry name" value="SIMIBI_bact_arch"/>
    <property type="match status" value="1"/>
</dbReference>
<dbReference type="OrthoDB" id="9800558at2"/>
<dbReference type="Gene3D" id="3.40.50.300">
    <property type="entry name" value="P-loop containing nucleotide triphosphate hydrolases"/>
    <property type="match status" value="1"/>
</dbReference>
<dbReference type="AlphaFoldDB" id="A0A0P6Y0J3"/>
<evidence type="ECO:0000256" key="2">
    <source>
        <dbReference type="ARBA" id="ARBA00023004"/>
    </source>
</evidence>
<dbReference type="GO" id="GO:0046872">
    <property type="term" value="F:metal ion binding"/>
    <property type="evidence" value="ECO:0007669"/>
    <property type="project" value="UniProtKB-KW"/>
</dbReference>
<dbReference type="Pfam" id="PF00037">
    <property type="entry name" value="Fer4"/>
    <property type="match status" value="2"/>
</dbReference>
<dbReference type="InterPro" id="IPR017900">
    <property type="entry name" value="4Fe4S_Fe_S_CS"/>
</dbReference>
<dbReference type="STRING" id="1134406.ADN00_06280"/>
<dbReference type="Gene3D" id="3.30.70.20">
    <property type="match status" value="1"/>
</dbReference>
<evidence type="ECO:0000256" key="1">
    <source>
        <dbReference type="ARBA" id="ARBA00022723"/>
    </source>
</evidence>
<evidence type="ECO:0000256" key="3">
    <source>
        <dbReference type="ARBA" id="ARBA00023014"/>
    </source>
</evidence>
<dbReference type="PANTHER" id="PTHR43063:SF1">
    <property type="entry name" value="4FE-4S CLUSTER CONTAINING PARA FAMILY ATPASE PROTEIN"/>
    <property type="match status" value="1"/>
</dbReference>
<keyword evidence="6" id="KW-1185">Reference proteome</keyword>
<sequence length="288" mass="31053">MRIAVASGKGGTGKTTIATSLALSLSAERETWYVDCDVEAPNGHLFLRPNFTYSTQAVIKIPQIQVDQCTMCGKCVEVCQFHALANVVKSIMVFPQLCHGCGSCTLNCPVQAISEVDNPIGMLESGFTAEGIQFRRGVLSISEPMPTPVIRQLKRMDQAPDDALVILDSPPGASCSVVETLRGADYALLVTEPTPFGLHDLKQMIGIVQDMNIPAGIVVNRDGIGSPQVEAYLLELSLPILLRVPFDKKIASGIAAGESLMAVRPEYRQDFVELYQAICDQVKAGKPC</sequence>
<comment type="caution">
    <text evidence="5">The sequence shown here is derived from an EMBL/GenBank/DDBJ whole genome shotgun (WGS) entry which is preliminary data.</text>
</comment>
<dbReference type="InterPro" id="IPR002586">
    <property type="entry name" value="CobQ/CobB/MinD/ParA_Nub-bd_dom"/>
</dbReference>
<reference evidence="5 6" key="1">
    <citation type="submission" date="2015-07" db="EMBL/GenBank/DDBJ databases">
        <title>Genome sequence of Ornatilinea apprima DSM 23815.</title>
        <authorList>
            <person name="Hemp J."/>
            <person name="Ward L.M."/>
            <person name="Pace L.A."/>
            <person name="Fischer W.W."/>
        </authorList>
    </citation>
    <scope>NUCLEOTIDE SEQUENCE [LARGE SCALE GENOMIC DNA]</scope>
    <source>
        <strain evidence="5 6">P3M-1</strain>
    </source>
</reference>
<dbReference type="InterPro" id="IPR017896">
    <property type="entry name" value="4Fe4S_Fe-S-bd"/>
</dbReference>
<dbReference type="PROSITE" id="PS51379">
    <property type="entry name" value="4FE4S_FER_2"/>
    <property type="match status" value="2"/>
</dbReference>
<dbReference type="EMBL" id="LGCL01000016">
    <property type="protein sequence ID" value="KPL78822.1"/>
    <property type="molecule type" value="Genomic_DNA"/>
</dbReference>
<keyword evidence="1" id="KW-0479">Metal-binding</keyword>
<dbReference type="PATRIC" id="fig|1134406.4.peg.1758"/>
<dbReference type="PROSITE" id="PS00198">
    <property type="entry name" value="4FE4S_FER_1"/>
    <property type="match status" value="1"/>
</dbReference>
<dbReference type="SUPFAM" id="SSF54862">
    <property type="entry name" value="4Fe-4S ferredoxins"/>
    <property type="match status" value="1"/>
</dbReference>
<dbReference type="SUPFAM" id="SSF52540">
    <property type="entry name" value="P-loop containing nucleoside triphosphate hydrolases"/>
    <property type="match status" value="1"/>
</dbReference>
<keyword evidence="3" id="KW-0411">Iron-sulfur</keyword>
<evidence type="ECO:0000313" key="5">
    <source>
        <dbReference type="EMBL" id="KPL78822.1"/>
    </source>
</evidence>
<proteinExistence type="predicted"/>
<protein>
    <submittedName>
        <fullName evidence="5">(4Fe-4S)-binding protein</fullName>
    </submittedName>
</protein>
<dbReference type="PANTHER" id="PTHR43063">
    <property type="entry name" value="4FE-4S CLUSTER CONTAINING PARA FAMILY ATPASE PROTEIN"/>
    <property type="match status" value="1"/>
</dbReference>
<evidence type="ECO:0000313" key="6">
    <source>
        <dbReference type="Proteomes" id="UP000050417"/>
    </source>
</evidence>
<keyword evidence="2" id="KW-0408">Iron</keyword>
<accession>A0A0P6Y0J3</accession>
<dbReference type="Proteomes" id="UP000050417">
    <property type="component" value="Unassembled WGS sequence"/>
</dbReference>